<dbReference type="EMBL" id="JAJTJA010000002">
    <property type="protein sequence ID" value="KAH8703341.1"/>
    <property type="molecule type" value="Genomic_DNA"/>
</dbReference>
<evidence type="ECO:0000313" key="2">
    <source>
        <dbReference type="EMBL" id="KAH8703341.1"/>
    </source>
</evidence>
<dbReference type="InterPro" id="IPR036396">
    <property type="entry name" value="Cyt_P450_sf"/>
</dbReference>
<dbReference type="GO" id="GO:0004497">
    <property type="term" value="F:monooxygenase activity"/>
    <property type="evidence" value="ECO:0007669"/>
    <property type="project" value="InterPro"/>
</dbReference>
<organism evidence="2 3">
    <name type="scientific">Talaromyces proteolyticus</name>
    <dbReference type="NCBI Taxonomy" id="1131652"/>
    <lineage>
        <taxon>Eukaryota</taxon>
        <taxon>Fungi</taxon>
        <taxon>Dikarya</taxon>
        <taxon>Ascomycota</taxon>
        <taxon>Pezizomycotina</taxon>
        <taxon>Eurotiomycetes</taxon>
        <taxon>Eurotiomycetidae</taxon>
        <taxon>Eurotiales</taxon>
        <taxon>Trichocomaceae</taxon>
        <taxon>Talaromyces</taxon>
        <taxon>Talaromyces sect. Bacilispori</taxon>
    </lineage>
</organism>
<dbReference type="PANTHER" id="PTHR24306">
    <property type="match status" value="1"/>
</dbReference>
<dbReference type="InterPro" id="IPR001128">
    <property type="entry name" value="Cyt_P450"/>
</dbReference>
<dbReference type="GO" id="GO:0016705">
    <property type="term" value="F:oxidoreductase activity, acting on paired donors, with incorporation or reduction of molecular oxygen"/>
    <property type="evidence" value="ECO:0007669"/>
    <property type="project" value="InterPro"/>
</dbReference>
<dbReference type="Pfam" id="PF00067">
    <property type="entry name" value="p450"/>
    <property type="match status" value="1"/>
</dbReference>
<gene>
    <name evidence="2" type="ORF">BGW36DRAFT_354762</name>
</gene>
<reference evidence="2" key="1">
    <citation type="submission" date="2021-12" db="EMBL/GenBank/DDBJ databases">
        <title>Convergent genome expansion in fungi linked to evolution of root-endophyte symbiosis.</title>
        <authorList>
            <consortium name="DOE Joint Genome Institute"/>
            <person name="Ke Y.-H."/>
            <person name="Bonito G."/>
            <person name="Liao H.-L."/>
            <person name="Looney B."/>
            <person name="Rojas-Flechas A."/>
            <person name="Nash J."/>
            <person name="Hameed K."/>
            <person name="Schadt C."/>
            <person name="Martin F."/>
            <person name="Crous P.W."/>
            <person name="Miettinen O."/>
            <person name="Magnuson J.K."/>
            <person name="Labbe J."/>
            <person name="Jacobson D."/>
            <person name="Doktycz M.J."/>
            <person name="Veneault-Fourrey C."/>
            <person name="Kuo A."/>
            <person name="Mondo S."/>
            <person name="Calhoun S."/>
            <person name="Riley R."/>
            <person name="Ohm R."/>
            <person name="LaButti K."/>
            <person name="Andreopoulos B."/>
            <person name="Pangilinan J."/>
            <person name="Nolan M."/>
            <person name="Tritt A."/>
            <person name="Clum A."/>
            <person name="Lipzen A."/>
            <person name="Daum C."/>
            <person name="Barry K."/>
            <person name="Grigoriev I.V."/>
            <person name="Vilgalys R."/>
        </authorList>
    </citation>
    <scope>NUCLEOTIDE SEQUENCE</scope>
    <source>
        <strain evidence="2">PMI_201</strain>
    </source>
</reference>
<proteinExistence type="predicted"/>
<dbReference type="GO" id="GO:0020037">
    <property type="term" value="F:heme binding"/>
    <property type="evidence" value="ECO:0007669"/>
    <property type="project" value="InterPro"/>
</dbReference>
<name>A0AAD4Q4K3_9EURO</name>
<dbReference type="AlphaFoldDB" id="A0AAD4Q4K3"/>
<feature type="region of interest" description="Disordered" evidence="1">
    <location>
        <begin position="161"/>
        <end position="182"/>
    </location>
</feature>
<accession>A0AAD4Q4K3</accession>
<sequence length="203" mass="23040">MSNIIHDRIESFSKAGGFDMAKPAAEQGWLGAVSDSIVLWALNVNANQKLSPSLNLKKAEGGTKHSLDFDLLNIQKYCPLLQGAFLENLRWESGEMLYRYINEDFTLTESHDAKVFNHDVPQTDILKKGEYIALSHGTHQMDDRYFPNPETFDTRRFCTEEGQNSQKDDQLFEENNGSETDTKDRAKVEYKTMFPWGGGASMC</sequence>
<dbReference type="PANTHER" id="PTHR24306:SF7">
    <property type="entry name" value="AHBB"/>
    <property type="match status" value="1"/>
</dbReference>
<keyword evidence="3" id="KW-1185">Reference proteome</keyword>
<evidence type="ECO:0000313" key="3">
    <source>
        <dbReference type="Proteomes" id="UP001201262"/>
    </source>
</evidence>
<dbReference type="Proteomes" id="UP001201262">
    <property type="component" value="Unassembled WGS sequence"/>
</dbReference>
<dbReference type="GO" id="GO:0005506">
    <property type="term" value="F:iron ion binding"/>
    <property type="evidence" value="ECO:0007669"/>
    <property type="project" value="InterPro"/>
</dbReference>
<dbReference type="SUPFAM" id="SSF48264">
    <property type="entry name" value="Cytochrome P450"/>
    <property type="match status" value="1"/>
</dbReference>
<dbReference type="RefSeq" id="XP_046076359.1">
    <property type="nucleotide sequence ID" value="XM_046213564.1"/>
</dbReference>
<evidence type="ECO:0000256" key="1">
    <source>
        <dbReference type="SAM" id="MobiDB-lite"/>
    </source>
</evidence>
<protein>
    <submittedName>
        <fullName evidence="2">Uncharacterized protein</fullName>
    </submittedName>
</protein>
<dbReference type="Gene3D" id="1.10.630.10">
    <property type="entry name" value="Cytochrome P450"/>
    <property type="match status" value="1"/>
</dbReference>
<comment type="caution">
    <text evidence="2">The sequence shown here is derived from an EMBL/GenBank/DDBJ whole genome shotgun (WGS) entry which is preliminary data.</text>
</comment>
<dbReference type="GeneID" id="70243851"/>